<proteinExistence type="predicted"/>
<sequence length="169" mass="18775">MKKALLLLILVALAVSTFGYTFNTNNMGGSIAYFPFILQTFSARGYYHIGFKLTDPWSVGPLDFTQMMLYAGPTVSYSSDPGGASFELGISGRLFTGIENLSFPFFGRKFMVAVGLRGSSTYSFSKGKFSMPQISPALSIIDITKMTDRLNYSLYFWPLPVLMGFDVYF</sequence>
<dbReference type="RefSeq" id="WP_169698317.1">
    <property type="nucleotide sequence ID" value="NZ_LS974202.1"/>
</dbReference>
<dbReference type="Proteomes" id="UP000250796">
    <property type="component" value="Chromosome MESINF"/>
</dbReference>
<gene>
    <name evidence="1" type="ORF">MESINF_0434</name>
</gene>
<organism evidence="1 2">
    <name type="scientific">Mesotoga infera</name>
    <dbReference type="NCBI Taxonomy" id="1236046"/>
    <lineage>
        <taxon>Bacteria</taxon>
        <taxon>Thermotogati</taxon>
        <taxon>Thermotogota</taxon>
        <taxon>Thermotogae</taxon>
        <taxon>Kosmotogales</taxon>
        <taxon>Kosmotogaceae</taxon>
        <taxon>Mesotoga</taxon>
    </lineage>
</organism>
<dbReference type="EMBL" id="LS974202">
    <property type="protein sequence ID" value="SSC11883.1"/>
    <property type="molecule type" value="Genomic_DNA"/>
</dbReference>
<keyword evidence="2" id="KW-1185">Reference proteome</keyword>
<accession>A0A7Z7LD89</accession>
<reference evidence="1 2" key="1">
    <citation type="submission" date="2017-01" db="EMBL/GenBank/DDBJ databases">
        <authorList>
            <person name="Erauso G."/>
        </authorList>
    </citation>
    <scope>NUCLEOTIDE SEQUENCE [LARGE SCALE GENOMIC DNA]</scope>
    <source>
        <strain evidence="1">MESINF1</strain>
    </source>
</reference>
<name>A0A7Z7LD89_9BACT</name>
<evidence type="ECO:0000313" key="2">
    <source>
        <dbReference type="Proteomes" id="UP000250796"/>
    </source>
</evidence>
<evidence type="ECO:0008006" key="3">
    <source>
        <dbReference type="Google" id="ProtNLM"/>
    </source>
</evidence>
<dbReference type="AlphaFoldDB" id="A0A7Z7LD89"/>
<evidence type="ECO:0000313" key="1">
    <source>
        <dbReference type="EMBL" id="SSC11883.1"/>
    </source>
</evidence>
<dbReference type="KEGG" id="minf:MESINF_0434"/>
<protein>
    <recommendedName>
        <fullName evidence="3">Outer membrane protein beta-barrel domain-containing protein</fullName>
    </recommendedName>
</protein>